<dbReference type="GO" id="GO:0032259">
    <property type="term" value="P:methylation"/>
    <property type="evidence" value="ECO:0007669"/>
    <property type="project" value="UniProtKB-KW"/>
</dbReference>
<keyword evidence="6 7" id="KW-0539">Nucleus</keyword>
<accession>A0A3L6RMH9</accession>
<dbReference type="SUPFAM" id="SSF88697">
    <property type="entry name" value="PUA domain-like"/>
    <property type="match status" value="1"/>
</dbReference>
<dbReference type="Pfam" id="PF02182">
    <property type="entry name" value="SAD_SRA"/>
    <property type="match status" value="1"/>
</dbReference>
<evidence type="ECO:0000256" key="5">
    <source>
        <dbReference type="ARBA" id="ARBA00022691"/>
    </source>
</evidence>
<sequence length="801" mass="87656">MEGGGARVSPMACGARRHKALAPWRFQSAFVRRETNPGVVFDGDLCGSETLQMSCDTAAGGGLSDSLSHGGGVDGELEVPACDGDNEVPKGCGGGGGVGGDCGLDGVDGDLVAKEGDLAAKEGDSLPKDCGIHEGLENNGITAEPLGAKPSNLPGLNCNADAEQSNFVGKDCNLEGSRTGDDAESNFVGKDCKLEGFRTGVPGLRKGRKAVAPWRFQTGYKPKWAQDSLSGNRSGETEESALTVRDGSSKRAPVMASNRPHLKGSASGGQRSLKVQKGTGPAPKKMKVDKDDHRISLVRENVLTKLREFRIIYKKLLEEEEVKCRGKGHGVRPDIAAFDIFRERFSADKYDMRYDGSIPGVRIGDVFNSVMELSVVGIHRAQSLLVDHIKKKDGTCLAVSVVSYAQPYAFDSLDVLLHVGSVAATCDQKLEGADMALQESMDTDTPVRLIHALVTELGDDCRPKQLTTYVYGGLYLVEKFHREKTAGGQYVNTFHLRRMEGQKQIGIQVLKTKKPESFDGTFTVDISGGLEKVSVSAINSISNEYLMAFRYISQIQYPLKYRPDPPSGCDCVGGCSVSQKCACLVKNGGEFPYNDIGENKEERPLIYECGPSCKCPPTCHNRVSQHGIKFRLQVFKTNSMGWGVRTLDFIPSGSFVCEYIGELLKDEEAQKRNNDEYLFGIGKNYHDVPRWKAWIEIIPSLQNGPSEDDENGFVFDALNQGNFARFINHSCTPNLYPQNVLHDHDNISMPHIMFFAYEDLPPLKELSYDYNYEIDKVHDSDGNIKMKPCFCGSTECTGRLY</sequence>
<dbReference type="PROSITE" id="PS50867">
    <property type="entry name" value="PRE_SET"/>
    <property type="match status" value="1"/>
</dbReference>
<evidence type="ECO:0000256" key="3">
    <source>
        <dbReference type="ARBA" id="ARBA00022603"/>
    </source>
</evidence>
<dbReference type="InterPro" id="IPR046341">
    <property type="entry name" value="SET_dom_sf"/>
</dbReference>
<dbReference type="EMBL" id="PQIB02000007">
    <property type="protein sequence ID" value="RLN07026.1"/>
    <property type="molecule type" value="Genomic_DNA"/>
</dbReference>
<dbReference type="GO" id="GO:0008270">
    <property type="term" value="F:zinc ion binding"/>
    <property type="evidence" value="ECO:0007669"/>
    <property type="project" value="InterPro"/>
</dbReference>
<feature type="region of interest" description="Disordered" evidence="8">
    <location>
        <begin position="225"/>
        <end position="289"/>
    </location>
</feature>
<dbReference type="AlphaFoldDB" id="A0A3L6RMH9"/>
<dbReference type="PROSITE" id="PS51015">
    <property type="entry name" value="YDG"/>
    <property type="match status" value="1"/>
</dbReference>
<evidence type="ECO:0000256" key="4">
    <source>
        <dbReference type="ARBA" id="ARBA00022679"/>
    </source>
</evidence>
<comment type="caution">
    <text evidence="13">The sequence shown here is derived from an EMBL/GenBank/DDBJ whole genome shotgun (WGS) entry which is preliminary data.</text>
</comment>
<organism evidence="13 14">
    <name type="scientific">Panicum miliaceum</name>
    <name type="common">Proso millet</name>
    <name type="synonym">Broomcorn millet</name>
    <dbReference type="NCBI Taxonomy" id="4540"/>
    <lineage>
        <taxon>Eukaryota</taxon>
        <taxon>Viridiplantae</taxon>
        <taxon>Streptophyta</taxon>
        <taxon>Embryophyta</taxon>
        <taxon>Tracheophyta</taxon>
        <taxon>Spermatophyta</taxon>
        <taxon>Magnoliopsida</taxon>
        <taxon>Liliopsida</taxon>
        <taxon>Poales</taxon>
        <taxon>Poaceae</taxon>
        <taxon>PACMAD clade</taxon>
        <taxon>Panicoideae</taxon>
        <taxon>Panicodae</taxon>
        <taxon>Paniceae</taxon>
        <taxon>Panicinae</taxon>
        <taxon>Panicum</taxon>
        <taxon>Panicum sect. Panicum</taxon>
    </lineage>
</organism>
<evidence type="ECO:0000256" key="1">
    <source>
        <dbReference type="ARBA" id="ARBA00004286"/>
    </source>
</evidence>
<evidence type="ECO:0000256" key="2">
    <source>
        <dbReference type="ARBA" id="ARBA00022454"/>
    </source>
</evidence>
<dbReference type="Gene3D" id="2.30.280.10">
    <property type="entry name" value="SRA-YDG"/>
    <property type="match status" value="1"/>
</dbReference>
<name>A0A3L6RMH9_PANMI</name>
<dbReference type="InterPro" id="IPR003105">
    <property type="entry name" value="SRA_YDG"/>
</dbReference>
<dbReference type="PROSITE" id="PS50868">
    <property type="entry name" value="POST_SET"/>
    <property type="match status" value="1"/>
</dbReference>
<dbReference type="InterPro" id="IPR001214">
    <property type="entry name" value="SET_dom"/>
</dbReference>
<dbReference type="PROSITE" id="PS50280">
    <property type="entry name" value="SET"/>
    <property type="match status" value="1"/>
</dbReference>
<feature type="domain" description="YDG" evidence="12">
    <location>
        <begin position="356"/>
        <end position="498"/>
    </location>
</feature>
<feature type="domain" description="Pre-SET" evidence="10">
    <location>
        <begin position="567"/>
        <end position="627"/>
    </location>
</feature>
<dbReference type="Pfam" id="PF05033">
    <property type="entry name" value="Pre-SET"/>
    <property type="match status" value="1"/>
</dbReference>
<dbReference type="InterPro" id="IPR015947">
    <property type="entry name" value="PUA-like_sf"/>
</dbReference>
<dbReference type="GO" id="GO:0005694">
    <property type="term" value="C:chromosome"/>
    <property type="evidence" value="ECO:0007669"/>
    <property type="project" value="UniProtKB-SubCell"/>
</dbReference>
<gene>
    <name evidence="13" type="ORF">C2845_PM11G11020</name>
</gene>
<keyword evidence="4" id="KW-0808">Transferase</keyword>
<evidence type="ECO:0000259" key="11">
    <source>
        <dbReference type="PROSITE" id="PS50868"/>
    </source>
</evidence>
<evidence type="ECO:0000256" key="8">
    <source>
        <dbReference type="SAM" id="MobiDB-lite"/>
    </source>
</evidence>
<reference evidence="14" key="1">
    <citation type="journal article" date="2019" name="Nat. Commun.">
        <title>The genome of broomcorn millet.</title>
        <authorList>
            <person name="Zou C."/>
            <person name="Miki D."/>
            <person name="Li D."/>
            <person name="Tang Q."/>
            <person name="Xiao L."/>
            <person name="Rajput S."/>
            <person name="Deng P."/>
            <person name="Jia W."/>
            <person name="Huang R."/>
            <person name="Zhang M."/>
            <person name="Sun Y."/>
            <person name="Hu J."/>
            <person name="Fu X."/>
            <person name="Schnable P.S."/>
            <person name="Li F."/>
            <person name="Zhang H."/>
            <person name="Feng B."/>
            <person name="Zhu X."/>
            <person name="Liu R."/>
            <person name="Schnable J.C."/>
            <person name="Zhu J.-K."/>
            <person name="Zhang H."/>
        </authorList>
    </citation>
    <scope>NUCLEOTIDE SEQUENCE [LARGE SCALE GENOMIC DNA]</scope>
</reference>
<evidence type="ECO:0000259" key="10">
    <source>
        <dbReference type="PROSITE" id="PS50867"/>
    </source>
</evidence>
<dbReference type="PANTHER" id="PTHR45660">
    <property type="entry name" value="HISTONE-LYSINE N-METHYLTRANSFERASE SETMAR"/>
    <property type="match status" value="1"/>
</dbReference>
<dbReference type="InterPro" id="IPR003616">
    <property type="entry name" value="Post-SET_dom"/>
</dbReference>
<dbReference type="GO" id="GO:0003690">
    <property type="term" value="F:double-stranded DNA binding"/>
    <property type="evidence" value="ECO:0007669"/>
    <property type="project" value="TreeGrafter"/>
</dbReference>
<evidence type="ECO:0000259" key="12">
    <source>
        <dbReference type="PROSITE" id="PS51015"/>
    </source>
</evidence>
<evidence type="ECO:0000256" key="7">
    <source>
        <dbReference type="PROSITE-ProRule" id="PRU00358"/>
    </source>
</evidence>
<dbReference type="Gene3D" id="2.170.270.10">
    <property type="entry name" value="SET domain"/>
    <property type="match status" value="1"/>
</dbReference>
<feature type="domain" description="Post-SET" evidence="11">
    <location>
        <begin position="785"/>
        <end position="801"/>
    </location>
</feature>
<keyword evidence="14" id="KW-1185">Reference proteome</keyword>
<dbReference type="GO" id="GO:0042054">
    <property type="term" value="F:histone methyltransferase activity"/>
    <property type="evidence" value="ECO:0007669"/>
    <property type="project" value="InterPro"/>
</dbReference>
<keyword evidence="3" id="KW-0489">Methyltransferase</keyword>
<dbReference type="SUPFAM" id="SSF82199">
    <property type="entry name" value="SET domain"/>
    <property type="match status" value="1"/>
</dbReference>
<keyword evidence="2" id="KW-0158">Chromosome</keyword>
<evidence type="ECO:0000259" key="9">
    <source>
        <dbReference type="PROSITE" id="PS50280"/>
    </source>
</evidence>
<dbReference type="InterPro" id="IPR051357">
    <property type="entry name" value="H3K9_HMTase_SUVAR3-9"/>
</dbReference>
<dbReference type="SMART" id="SM00317">
    <property type="entry name" value="SET"/>
    <property type="match status" value="1"/>
</dbReference>
<keyword evidence="5" id="KW-0949">S-adenosyl-L-methionine</keyword>
<dbReference type="Proteomes" id="UP000275267">
    <property type="component" value="Unassembled WGS sequence"/>
</dbReference>
<dbReference type="InterPro" id="IPR007728">
    <property type="entry name" value="Pre-SET_dom"/>
</dbReference>
<comment type="subcellular location">
    <subcellularLocation>
        <location evidence="1">Chromosome</location>
    </subcellularLocation>
    <subcellularLocation>
        <location evidence="7">Nucleus</location>
    </subcellularLocation>
</comment>
<dbReference type="SMART" id="SM00468">
    <property type="entry name" value="PreSET"/>
    <property type="match status" value="1"/>
</dbReference>
<dbReference type="InterPro" id="IPR036987">
    <property type="entry name" value="SRA-YDG_sf"/>
</dbReference>
<proteinExistence type="predicted"/>
<evidence type="ECO:0000256" key="6">
    <source>
        <dbReference type="ARBA" id="ARBA00023242"/>
    </source>
</evidence>
<feature type="domain" description="SET" evidence="9">
    <location>
        <begin position="630"/>
        <end position="771"/>
    </location>
</feature>
<dbReference type="PANTHER" id="PTHR45660:SF35">
    <property type="entry name" value="SET DOMAIN-CONTAINING PROTEIN"/>
    <property type="match status" value="1"/>
</dbReference>
<dbReference type="OrthoDB" id="5792673at2759"/>
<dbReference type="GO" id="GO:0005634">
    <property type="term" value="C:nucleus"/>
    <property type="evidence" value="ECO:0007669"/>
    <property type="project" value="UniProtKB-SubCell"/>
</dbReference>
<evidence type="ECO:0000313" key="13">
    <source>
        <dbReference type="EMBL" id="RLN07026.1"/>
    </source>
</evidence>
<dbReference type="Pfam" id="PF00856">
    <property type="entry name" value="SET"/>
    <property type="match status" value="1"/>
</dbReference>
<dbReference type="SMART" id="SM00466">
    <property type="entry name" value="SRA"/>
    <property type="match status" value="1"/>
</dbReference>
<dbReference type="STRING" id="4540.A0A3L6RMH9"/>
<evidence type="ECO:0000313" key="14">
    <source>
        <dbReference type="Proteomes" id="UP000275267"/>
    </source>
</evidence>
<protein>
    <submittedName>
        <fullName evidence="13">Histone-lysine N-methyltransferase, H3 lysine-9 specific SUVH5-like</fullName>
    </submittedName>
</protein>